<feature type="transmembrane region" description="Helical" evidence="2">
    <location>
        <begin position="121"/>
        <end position="138"/>
    </location>
</feature>
<dbReference type="Pfam" id="PF13464">
    <property type="entry name" value="RodZ_C"/>
    <property type="match status" value="1"/>
</dbReference>
<protein>
    <recommendedName>
        <fullName evidence="3">Cytoskeleton protein RodZ-like C-terminal domain-containing protein</fullName>
    </recommendedName>
</protein>
<dbReference type="PANTHER" id="PTHR34475">
    <property type="match status" value="1"/>
</dbReference>
<dbReference type="Pfam" id="PF13413">
    <property type="entry name" value="HTH_25"/>
    <property type="match status" value="1"/>
</dbReference>
<keyword evidence="2" id="KW-1133">Transmembrane helix</keyword>
<organism evidence="4 5">
    <name type="scientific">Methylobacillus flagellatus (strain ATCC 51484 / DSM 6875 / VKM B-1610 / KT)</name>
    <dbReference type="NCBI Taxonomy" id="265072"/>
    <lineage>
        <taxon>Bacteria</taxon>
        <taxon>Pseudomonadati</taxon>
        <taxon>Pseudomonadota</taxon>
        <taxon>Betaproteobacteria</taxon>
        <taxon>Nitrosomonadales</taxon>
        <taxon>Methylophilaceae</taxon>
        <taxon>Methylobacillus</taxon>
    </lineage>
</organism>
<dbReference type="KEGG" id="mfa:Mfla_1621"/>
<evidence type="ECO:0000259" key="3">
    <source>
        <dbReference type="Pfam" id="PF13464"/>
    </source>
</evidence>
<dbReference type="InterPro" id="IPR010982">
    <property type="entry name" value="Lambda_DNA-bd_dom_sf"/>
</dbReference>
<dbReference type="Proteomes" id="UP000002440">
    <property type="component" value="Chromosome"/>
</dbReference>
<dbReference type="OrthoDB" id="8561330at2"/>
<evidence type="ECO:0000256" key="2">
    <source>
        <dbReference type="SAM" id="Phobius"/>
    </source>
</evidence>
<dbReference type="CDD" id="cd00093">
    <property type="entry name" value="HTH_XRE"/>
    <property type="match status" value="1"/>
</dbReference>
<reference evidence="4 5" key="1">
    <citation type="submission" date="2006-03" db="EMBL/GenBank/DDBJ databases">
        <title>Complete sequence of Methylobacillus flagellatus KT.</title>
        <authorList>
            <consortium name="US DOE Joint Genome Institute"/>
            <person name="Copeland A."/>
            <person name="Lucas S."/>
            <person name="Lapidus A."/>
            <person name="Barry K."/>
            <person name="Detter J.C."/>
            <person name="Glavina del Rio T."/>
            <person name="Hammon N."/>
            <person name="Israni S."/>
            <person name="Dalin E."/>
            <person name="Tice H."/>
            <person name="Pitluck S."/>
            <person name="Brettin T."/>
            <person name="Bruce D."/>
            <person name="Han C."/>
            <person name="Tapia R."/>
            <person name="Saunders E."/>
            <person name="Gilna P."/>
            <person name="Schmutz J."/>
            <person name="Larimer F."/>
            <person name="Land M."/>
            <person name="Kyrpides N."/>
            <person name="Anderson I."/>
            <person name="Richardson P."/>
        </authorList>
    </citation>
    <scope>NUCLEOTIDE SEQUENCE [LARGE SCALE GENOMIC DNA]</scope>
    <source>
        <strain evidence="5">KT / ATCC 51484 / DSM 6875</strain>
    </source>
</reference>
<dbReference type="InterPro" id="IPR025194">
    <property type="entry name" value="RodZ-like_C"/>
</dbReference>
<keyword evidence="2" id="KW-0472">Membrane</keyword>
<dbReference type="STRING" id="265072.Mfla_1621"/>
<dbReference type="InterPro" id="IPR050400">
    <property type="entry name" value="Bact_Cytoskel_RodZ"/>
</dbReference>
<proteinExistence type="predicted"/>
<gene>
    <name evidence="4" type="ordered locus">Mfla_1621</name>
</gene>
<dbReference type="PANTHER" id="PTHR34475:SF1">
    <property type="entry name" value="CYTOSKELETON PROTEIN RODZ"/>
    <property type="match status" value="1"/>
</dbReference>
<accession>Q1H0U8</accession>
<feature type="domain" description="Cytoskeleton protein RodZ-like C-terminal" evidence="3">
    <location>
        <begin position="228"/>
        <end position="298"/>
    </location>
</feature>
<keyword evidence="5" id="KW-1185">Reference proteome</keyword>
<dbReference type="eggNOG" id="COG1426">
    <property type="taxonomic scope" value="Bacteria"/>
</dbReference>
<sequence length="300" mass="32147">MSEQDSPEQELQAAPASIDRIGPTLVAARESLGLGAEDVANRLRLSLRQVQALENDDFAALPEAVITRGFIRNYARLVNIDAAPLLRVYSQYVPVQDSQAISIPSANIVISGEAGAPWRPYMWFGILLVVLMAGWVLYVDFYQAHDPDTGLSEAIVAPISDKDELISGKPEAEALASPDPMPPAPTDEPAAVEQPAAVPATPSAVEITPPIAQPALALPAAEDARIKFTVTEATWVSVSDANGKQIMSKTLEPNSEEVVTGKPPFRIVVGNIHGTKLEYNNNPVDLAPYAKVNVARLTLE</sequence>
<dbReference type="AlphaFoldDB" id="Q1H0U8"/>
<feature type="region of interest" description="Disordered" evidence="1">
    <location>
        <begin position="171"/>
        <end position="190"/>
    </location>
</feature>
<evidence type="ECO:0000313" key="5">
    <source>
        <dbReference type="Proteomes" id="UP000002440"/>
    </source>
</evidence>
<evidence type="ECO:0000313" key="4">
    <source>
        <dbReference type="EMBL" id="ABE49889.1"/>
    </source>
</evidence>
<dbReference type="EMBL" id="CP000284">
    <property type="protein sequence ID" value="ABE49889.1"/>
    <property type="molecule type" value="Genomic_DNA"/>
</dbReference>
<dbReference type="HOGENOM" id="CLU_047530_3_0_4"/>
<dbReference type="RefSeq" id="WP_011479843.1">
    <property type="nucleotide sequence ID" value="NC_007947.1"/>
</dbReference>
<dbReference type="Gene3D" id="1.10.260.40">
    <property type="entry name" value="lambda repressor-like DNA-binding domains"/>
    <property type="match status" value="1"/>
</dbReference>
<name>Q1H0U8_METFK</name>
<dbReference type="InterPro" id="IPR001387">
    <property type="entry name" value="Cro/C1-type_HTH"/>
</dbReference>
<evidence type="ECO:0000256" key="1">
    <source>
        <dbReference type="SAM" id="MobiDB-lite"/>
    </source>
</evidence>
<dbReference type="GO" id="GO:0003677">
    <property type="term" value="F:DNA binding"/>
    <property type="evidence" value="ECO:0007669"/>
    <property type="project" value="InterPro"/>
</dbReference>
<keyword evidence="2" id="KW-0812">Transmembrane</keyword>